<dbReference type="Pfam" id="PF15255">
    <property type="entry name" value="CAP-ZIP_m"/>
    <property type="match status" value="1"/>
</dbReference>
<feature type="domain" description="FAM21/CAPZIP" evidence="2">
    <location>
        <begin position="66"/>
        <end position="183"/>
    </location>
</feature>
<dbReference type="RefSeq" id="XP_023656387.1">
    <property type="nucleotide sequence ID" value="XM_023800619.2"/>
</dbReference>
<feature type="region of interest" description="Disordered" evidence="1">
    <location>
        <begin position="89"/>
        <end position="350"/>
    </location>
</feature>
<evidence type="ECO:0000313" key="4">
    <source>
        <dbReference type="Proteomes" id="UP000261540"/>
    </source>
</evidence>
<feature type="compositionally biased region" description="Polar residues" evidence="1">
    <location>
        <begin position="276"/>
        <end position="294"/>
    </location>
</feature>
<feature type="compositionally biased region" description="Basic and acidic residues" evidence="1">
    <location>
        <begin position="246"/>
        <end position="258"/>
    </location>
</feature>
<dbReference type="AlphaFoldDB" id="A0A3B3T1C5"/>
<feature type="compositionally biased region" description="Pro residues" evidence="1">
    <location>
        <begin position="106"/>
        <end position="120"/>
    </location>
</feature>
<dbReference type="STRING" id="1676925.ENSPKIP00000036475"/>
<evidence type="ECO:0000313" key="3">
    <source>
        <dbReference type="Ensembl" id="ENSPKIP00000036475.1"/>
    </source>
</evidence>
<dbReference type="GeneTree" id="ENSGT00940000153997"/>
<evidence type="ECO:0000259" key="2">
    <source>
        <dbReference type="Pfam" id="PF15255"/>
    </source>
</evidence>
<dbReference type="InterPro" id="IPR029341">
    <property type="entry name" value="FAM21/CAPZIP"/>
</dbReference>
<name>A0A3B3T1C5_9TELE</name>
<dbReference type="KEGG" id="pki:111838051"/>
<keyword evidence="4" id="KW-1185">Reference proteome</keyword>
<dbReference type="OrthoDB" id="9450049at2759"/>
<evidence type="ECO:0000256" key="1">
    <source>
        <dbReference type="SAM" id="MobiDB-lite"/>
    </source>
</evidence>
<feature type="compositionally biased region" description="Basic and acidic residues" evidence="1">
    <location>
        <begin position="220"/>
        <end position="238"/>
    </location>
</feature>
<dbReference type="Ensembl" id="ENSPKIT00000017422.1">
    <property type="protein sequence ID" value="ENSPKIP00000036475.1"/>
    <property type="gene ID" value="ENSPKIG00000015032.1"/>
</dbReference>
<dbReference type="CTD" id="566846"/>
<reference evidence="3" key="1">
    <citation type="submission" date="2025-08" db="UniProtKB">
        <authorList>
            <consortium name="Ensembl"/>
        </authorList>
    </citation>
    <scope>IDENTIFICATION</scope>
</reference>
<feature type="compositionally biased region" description="Basic residues" evidence="1">
    <location>
        <begin position="149"/>
        <end position="160"/>
    </location>
</feature>
<feature type="region of interest" description="Disordered" evidence="1">
    <location>
        <begin position="18"/>
        <end position="76"/>
    </location>
</feature>
<accession>A0A3B3T1C5</accession>
<reference evidence="3" key="2">
    <citation type="submission" date="2025-09" db="UniProtKB">
        <authorList>
            <consortium name="Ensembl"/>
        </authorList>
    </citation>
    <scope>IDENTIFICATION</scope>
</reference>
<feature type="compositionally biased region" description="Basic and acidic residues" evidence="1">
    <location>
        <begin position="47"/>
        <end position="58"/>
    </location>
</feature>
<organism evidence="3 4">
    <name type="scientific">Paramormyrops kingsleyae</name>
    <dbReference type="NCBI Taxonomy" id="1676925"/>
    <lineage>
        <taxon>Eukaryota</taxon>
        <taxon>Metazoa</taxon>
        <taxon>Chordata</taxon>
        <taxon>Craniata</taxon>
        <taxon>Vertebrata</taxon>
        <taxon>Euteleostomi</taxon>
        <taxon>Actinopterygii</taxon>
        <taxon>Neopterygii</taxon>
        <taxon>Teleostei</taxon>
        <taxon>Osteoglossocephala</taxon>
        <taxon>Osteoglossomorpha</taxon>
        <taxon>Osteoglossiformes</taxon>
        <taxon>Mormyridae</taxon>
        <taxon>Paramormyrops</taxon>
    </lineage>
</organism>
<dbReference type="GeneID" id="111838051"/>
<feature type="compositionally biased region" description="Basic and acidic residues" evidence="1">
    <location>
        <begin position="310"/>
        <end position="319"/>
    </location>
</feature>
<proteinExistence type="predicted"/>
<feature type="compositionally biased region" description="Polar residues" evidence="1">
    <location>
        <begin position="61"/>
        <end position="75"/>
    </location>
</feature>
<protein>
    <submittedName>
        <fullName evidence="3">Duboraya</fullName>
    </submittedName>
</protein>
<sequence length="350" mass="37561">MEKSTFAQHSVSKLAEKFKVQNLQTSDRTEVSKNIRRKPPCSLKLQMKNDEEQDKQEKQAAASSQPPKVKSTSSPLIEKLQANLVLSPTALLPSPMSPGVKHPAPFFTPPCGPLSPPPQPHQRRPSEEEVPASFEKPAEGNILPSINKSRARHSIKRRPPTRLPRMSSGEEPSGTEEAGPTSTATSGSLHDGDEEDVFQESDSATKKEQQENTPSALPDGRSELEKEESLIKDNKVETDSTCGCKAAEDVTEPIKPDGETPPDSTSSGETPPEPQVSDSASSGETPPDSTSSGETPPEPQMSDSAPEAPKIQEECKEVQPETAGETDDSTGVKKGAPLQEKEDADEGIGM</sequence>
<dbReference type="Proteomes" id="UP000261540">
    <property type="component" value="Unplaced"/>
</dbReference>